<dbReference type="InterPro" id="IPR021255">
    <property type="entry name" value="DUF2807"/>
</dbReference>
<comment type="caution">
    <text evidence="2">The sequence shown here is derived from an EMBL/GenBank/DDBJ whole genome shotgun (WGS) entry which is preliminary data.</text>
</comment>
<keyword evidence="3" id="KW-1185">Reference proteome</keyword>
<proteinExistence type="predicted"/>
<feature type="domain" description="Putative auto-transporter adhesin head GIN" evidence="1">
    <location>
        <begin position="41"/>
        <end position="179"/>
    </location>
</feature>
<evidence type="ECO:0000313" key="3">
    <source>
        <dbReference type="Proteomes" id="UP000248840"/>
    </source>
</evidence>
<dbReference type="Proteomes" id="UP000248840">
    <property type="component" value="Unassembled WGS sequence"/>
</dbReference>
<reference evidence="2 3" key="1">
    <citation type="submission" date="2018-06" db="EMBL/GenBank/DDBJ databases">
        <title>Genomic Encyclopedia of Archaeal and Bacterial Type Strains, Phase II (KMG-II): from individual species to whole genera.</title>
        <authorList>
            <person name="Goeker M."/>
        </authorList>
    </citation>
    <scope>NUCLEOTIDE SEQUENCE [LARGE SCALE GENOMIC DNA]</scope>
    <source>
        <strain evidence="2 3">DSM 25663</strain>
    </source>
</reference>
<protein>
    <submittedName>
        <fullName evidence="2">Putative autotransporter adhesin-like protein</fullName>
    </submittedName>
</protein>
<dbReference type="AlphaFoldDB" id="A0A328YRU2"/>
<gene>
    <name evidence="2" type="ORF">CLV55_101182</name>
</gene>
<evidence type="ECO:0000259" key="1">
    <source>
        <dbReference type="Pfam" id="PF10988"/>
    </source>
</evidence>
<dbReference type="RefSeq" id="WP_112111859.1">
    <property type="nucleotide sequence ID" value="NZ_QLSZ01000001.1"/>
</dbReference>
<name>A0A328YRU2_9FLAO</name>
<dbReference type="Pfam" id="PF10988">
    <property type="entry name" value="DUF2807"/>
    <property type="match status" value="1"/>
</dbReference>
<dbReference type="EMBL" id="QLSZ01000001">
    <property type="protein sequence ID" value="RAR75485.1"/>
    <property type="molecule type" value="Genomic_DNA"/>
</dbReference>
<sequence length="279" mass="31147">MKKTLLLLSLLFVTTLSYSQKKERVKGSKIVTTEIKKIESFKSLEVNDNLEVFIIKGTQCGLEIEADDNLHETIDAVISGSNLKLSTLKEAFGYKKLSIRVTYTDDFNLVVTHNESSVTALADIELENITFKSYDESKLYLNSKSKNLSILMDDKSKGELNTAGDNLIISLVKNASLKALVNNTATMTLDMYQKSDVVLNGAIENCKFRMDNNTQLDAKNCLVQNAEIICEAYSNASIHVKKTLAIEASGKAEIELYGDQKIDLRRFVDNAILRKKPTK</sequence>
<evidence type="ECO:0000313" key="2">
    <source>
        <dbReference type="EMBL" id="RAR75485.1"/>
    </source>
</evidence>
<dbReference type="Gene3D" id="2.160.20.120">
    <property type="match status" value="1"/>
</dbReference>
<dbReference type="OrthoDB" id="1419485at2"/>
<accession>A0A328YRU2</accession>
<organism evidence="2 3">
    <name type="scientific">Flavobacterium aciduliphilum</name>
    <dbReference type="NCBI Taxonomy" id="1101402"/>
    <lineage>
        <taxon>Bacteria</taxon>
        <taxon>Pseudomonadati</taxon>
        <taxon>Bacteroidota</taxon>
        <taxon>Flavobacteriia</taxon>
        <taxon>Flavobacteriales</taxon>
        <taxon>Flavobacteriaceae</taxon>
        <taxon>Flavobacterium</taxon>
    </lineage>
</organism>